<dbReference type="SUPFAM" id="SSF51126">
    <property type="entry name" value="Pectin lyase-like"/>
    <property type="match status" value="3"/>
</dbReference>
<dbReference type="Pfam" id="PF12951">
    <property type="entry name" value="PATR"/>
    <property type="match status" value="4"/>
</dbReference>
<dbReference type="Pfam" id="PF13018">
    <property type="entry name" value="ESPR"/>
    <property type="match status" value="1"/>
</dbReference>
<dbReference type="PANTHER" id="PTHR35037:SF3">
    <property type="entry name" value="C-TERMINAL REGION OF AIDA-LIKE PROTEIN"/>
    <property type="match status" value="1"/>
</dbReference>
<name>A0A619FDQ9_SALDU</name>
<accession>A0A619FDQ9</accession>
<evidence type="ECO:0000259" key="2">
    <source>
        <dbReference type="Pfam" id="PF13018"/>
    </source>
</evidence>
<dbReference type="AlphaFoldDB" id="A0A619FDQ9"/>
<sequence length="836" mass="84160">MNRTYSIVWSAVRNMYVVASELARGHSKVKAQVCASEIHSPNQKSEYGQIIKATRAALACAVAAALGFFSPLAMADNQVSYADAQTHVLDASTPPMSYSGTDEGAALYVSGVATVGWQPTTVTGTGLVIETSGGGADDPDGGKYVSNAISLDHYAILELTDAKITTTGIYTQGISAADGSKLTLTDSTLTIDGNFGVMTLYTGSEATLDGTIVEAANSSSAQVQQGSTLNVLDGSTITLAQGQINVVAGNTATDEGSTLNLPDSSVSSAGTMSTIQGTNKAALNLTNATITHTNASGAAVQANNATTLDITGGNITSAGTGVYILASDARIDGATINADGDGIFITSKRKLDGYEDLNALTVNKAQVNSETIALHVDSGTTINDPIVLTDSTFDAPEVIKLGSKAVIQADNTTLNGDVVQSDMSSSSLSLSQGSTLTGSVDAMFTTLSLDDTSQWNMTDPSTVGNLTNDGDITLGNASGSTGTLLTVDNTLTLQDGSQINATLDTANSSPIIKAANVTLDGTLNLSSTATFVAPETDEHFGSITLIDSQSAITTDFDSVTLDADTSAMPDYLTINAGANSARAAHGTFTVDAGSTFTVTSELDETTATSNWNGSKLTKQGDGTLILSNTGNDYGDTEIDGGILAAKDAASLGTGDVTIAENATLALSQGTLDNNVTGGGQIVKSGSDELIVTGDNTYSGGTTITGGTLTADHADSLGSGDIDNSGVLKVGEGDLENTLSGSGSLVKTGTGELTLSGGNDYSGGTTIIGGTLTADHADSLGTGAVANSGVLQVGEGELENTLSGSGSLVKTGTGELTLSGDNTYSGGTTIADGTLTA</sequence>
<dbReference type="InterPro" id="IPR024973">
    <property type="entry name" value="ESPR"/>
</dbReference>
<proteinExistence type="predicted"/>
<feature type="non-terminal residue" evidence="3">
    <location>
        <position position="836"/>
    </location>
</feature>
<gene>
    <name evidence="3" type="ORF">ASP09_20910</name>
</gene>
<comment type="caution">
    <text evidence="3">The sequence shown here is derived from an EMBL/GenBank/DDBJ whole genome shotgun (WGS) entry which is preliminary data.</text>
</comment>
<dbReference type="NCBIfam" id="TIGR02601">
    <property type="entry name" value="autotrns_rpt"/>
    <property type="match status" value="4"/>
</dbReference>
<dbReference type="InterPro" id="IPR051551">
    <property type="entry name" value="Autotransporter_adhesion"/>
</dbReference>
<protein>
    <submittedName>
        <fullName evidence="3">Fibronectin-binding autotransporter adhesin ShdA</fullName>
    </submittedName>
</protein>
<dbReference type="InterPro" id="IPR012332">
    <property type="entry name" value="Autotransporter_pectin_lyase_C"/>
</dbReference>
<organism evidence="3">
    <name type="scientific">Salmonella dublin</name>
    <dbReference type="NCBI Taxonomy" id="98360"/>
    <lineage>
        <taxon>Bacteria</taxon>
        <taxon>Pseudomonadati</taxon>
        <taxon>Pseudomonadota</taxon>
        <taxon>Gammaproteobacteria</taxon>
        <taxon>Enterobacterales</taxon>
        <taxon>Enterobacteriaceae</taxon>
        <taxon>Salmonella</taxon>
    </lineage>
</organism>
<dbReference type="Gene3D" id="2.160.20.20">
    <property type="match status" value="2"/>
</dbReference>
<dbReference type="InterPro" id="IPR013425">
    <property type="entry name" value="Autotrns_rpt"/>
</dbReference>
<feature type="domain" description="ESPR" evidence="2">
    <location>
        <begin position="1"/>
        <end position="30"/>
    </location>
</feature>
<keyword evidence="1" id="KW-0732">Signal</keyword>
<dbReference type="InterPro" id="IPR011050">
    <property type="entry name" value="Pectin_lyase_fold/virulence"/>
</dbReference>
<evidence type="ECO:0000256" key="1">
    <source>
        <dbReference type="ARBA" id="ARBA00022729"/>
    </source>
</evidence>
<evidence type="ECO:0000313" key="3">
    <source>
        <dbReference type="EMBL" id="ECX6526850.1"/>
    </source>
</evidence>
<dbReference type="PANTHER" id="PTHR35037">
    <property type="entry name" value="C-TERMINAL REGION OF AIDA-LIKE PROTEIN"/>
    <property type="match status" value="1"/>
</dbReference>
<dbReference type="EMBL" id="AAKZOM010000016">
    <property type="protein sequence ID" value="ECX6526850.1"/>
    <property type="molecule type" value="Genomic_DNA"/>
</dbReference>
<reference evidence="3" key="1">
    <citation type="submission" date="2018-07" db="EMBL/GenBank/DDBJ databases">
        <authorList>
            <consortium name="GenomeTrakr network: Whole genome sequencing for foodborne pathogen traceback"/>
        </authorList>
    </citation>
    <scope>NUCLEOTIDE SEQUENCE</scope>
    <source>
        <strain evidence="3">ADRDL-43556-11-1-1</strain>
    </source>
</reference>